<evidence type="ECO:0008006" key="3">
    <source>
        <dbReference type="Google" id="ProtNLM"/>
    </source>
</evidence>
<dbReference type="PANTHER" id="PTHR11102:SF160">
    <property type="entry name" value="ERAD-ASSOCIATED E3 UBIQUITIN-PROTEIN LIGASE COMPONENT HRD3"/>
    <property type="match status" value="1"/>
</dbReference>
<keyword evidence="2" id="KW-1185">Reference proteome</keyword>
<proteinExistence type="predicted"/>
<gene>
    <name evidence="1" type="ORF">RI048_27425</name>
</gene>
<dbReference type="Proteomes" id="UP001246576">
    <property type="component" value="Unassembled WGS sequence"/>
</dbReference>
<name>A0ABU2EW81_9BURK</name>
<dbReference type="InterPro" id="IPR006597">
    <property type="entry name" value="Sel1-like"/>
</dbReference>
<evidence type="ECO:0000313" key="1">
    <source>
        <dbReference type="EMBL" id="MDR9851978.1"/>
    </source>
</evidence>
<organism evidence="1 2">
    <name type="scientific">Herbaspirillum huttiense subsp. lycopersici</name>
    <dbReference type="NCBI Taxonomy" id="3074428"/>
    <lineage>
        <taxon>Bacteria</taxon>
        <taxon>Pseudomonadati</taxon>
        <taxon>Pseudomonadota</taxon>
        <taxon>Betaproteobacteria</taxon>
        <taxon>Burkholderiales</taxon>
        <taxon>Oxalobacteraceae</taxon>
        <taxon>Herbaspirillum</taxon>
    </lineage>
</organism>
<dbReference type="EMBL" id="JAVLSJ010000032">
    <property type="protein sequence ID" value="MDR9851978.1"/>
    <property type="molecule type" value="Genomic_DNA"/>
</dbReference>
<protein>
    <recommendedName>
        <fullName evidence="3">Sel1 repeat family protein</fullName>
    </recommendedName>
</protein>
<dbReference type="PANTHER" id="PTHR11102">
    <property type="entry name" value="SEL-1-LIKE PROTEIN"/>
    <property type="match status" value="1"/>
</dbReference>
<dbReference type="InterPro" id="IPR011990">
    <property type="entry name" value="TPR-like_helical_dom_sf"/>
</dbReference>
<comment type="caution">
    <text evidence="1">The sequence shown here is derived from an EMBL/GenBank/DDBJ whole genome shotgun (WGS) entry which is preliminary data.</text>
</comment>
<sequence length="525" mass="58787">MASRKDLALIKAARNGDPNAQVELGKRYISGGDGLSNSEAAAYHWLSKAAIQGQKEACVLIAEHVSFSTIRAIKDRQTAHWLKSAFEQGVRSAGIIFGRLILEELADVTEDGAVAYSYTEVEEALRILEELAKEGDAEAKWLFSKHHIVKRQLTTLDGVDISEQGEMAPSAQLVQEWLGQAADAGVQEAEFVLLDRLWLDNDLVEFHRRAESFVTGLVRKFSGLGLQYFEKSLPQLQMPEKVSTLLLRSALVQQQLPHIDLNRLRSVLELVAMAGKPEAFLQLGLLHARIDANGNRLVVEDAEVEYEKAVFCLSQDMLIAHPDACYALYLIHLDSDFCQQDAEVGKRYLAKAAELGHAQAQFEFGQIAWLNKQDGLDNDISAFYWWQKAKGHGHKGAQEYLYRYGSHAVPAEWAVTARAKLLNKYAQTHPYLLARIELAAMFGLSRSEALSIDVRSADRGHCLLVDLKGVYPRAKRRLIPIETREQRILLDKTGRLFGNIDCGPNGPEGSYRARQERLMRLLRAN</sequence>
<accession>A0ABU2EW81</accession>
<dbReference type="InterPro" id="IPR050767">
    <property type="entry name" value="Sel1_AlgK"/>
</dbReference>
<dbReference type="Gene3D" id="1.25.40.10">
    <property type="entry name" value="Tetratricopeptide repeat domain"/>
    <property type="match status" value="2"/>
</dbReference>
<dbReference type="SUPFAM" id="SSF81901">
    <property type="entry name" value="HCP-like"/>
    <property type="match status" value="2"/>
</dbReference>
<reference evidence="1" key="1">
    <citation type="submission" date="2023-09" db="EMBL/GenBank/DDBJ databases">
        <title>Description of first Herbaspirillum huttiense subsp. nephrolepsisexaltata and Herbaspirillum huttiense subsp. lycopersicon.</title>
        <authorList>
            <person name="Poudel M."/>
            <person name="Sharma A."/>
            <person name="Goss E."/>
            <person name="Tapia J.H."/>
            <person name="Harmon C.M."/>
            <person name="Jones J.B."/>
        </authorList>
    </citation>
    <scope>NUCLEOTIDE SEQUENCE</scope>
    <source>
        <strain evidence="1">SE1</strain>
    </source>
</reference>
<dbReference type="SMART" id="SM00671">
    <property type="entry name" value="SEL1"/>
    <property type="match status" value="3"/>
</dbReference>
<evidence type="ECO:0000313" key="2">
    <source>
        <dbReference type="Proteomes" id="UP001246576"/>
    </source>
</evidence>